<feature type="compositionally biased region" description="Pro residues" evidence="8">
    <location>
        <begin position="520"/>
        <end position="542"/>
    </location>
</feature>
<dbReference type="EMBL" id="JACBZD010000002">
    <property type="protein sequence ID" value="NYI07956.1"/>
    <property type="molecule type" value="Genomic_DNA"/>
</dbReference>
<protein>
    <submittedName>
        <fullName evidence="11">EmrB/QacA subfamily drug resistance transporter</fullName>
    </submittedName>
</protein>
<dbReference type="Gene3D" id="1.20.1250.20">
    <property type="entry name" value="MFS general substrate transporter like domains"/>
    <property type="match status" value="1"/>
</dbReference>
<feature type="region of interest" description="Disordered" evidence="8">
    <location>
        <begin position="1"/>
        <end position="20"/>
    </location>
</feature>
<feature type="transmembrane region" description="Helical" evidence="9">
    <location>
        <begin position="27"/>
        <end position="50"/>
    </location>
</feature>
<dbReference type="InterPro" id="IPR004638">
    <property type="entry name" value="EmrB-like"/>
</dbReference>
<dbReference type="Pfam" id="PF07690">
    <property type="entry name" value="MFS_1"/>
    <property type="match status" value="1"/>
</dbReference>
<dbReference type="Gene3D" id="1.20.1720.10">
    <property type="entry name" value="Multidrug resistance protein D"/>
    <property type="match status" value="1"/>
</dbReference>
<keyword evidence="3" id="KW-1003">Cell membrane</keyword>
<dbReference type="PROSITE" id="PS50850">
    <property type="entry name" value="MFS"/>
    <property type="match status" value="1"/>
</dbReference>
<dbReference type="AlphaFoldDB" id="A0A853A051"/>
<comment type="subcellular location">
    <subcellularLocation>
        <location evidence="1">Cell membrane</location>
        <topology evidence="1">Multi-pass membrane protein</topology>
    </subcellularLocation>
</comment>
<keyword evidence="12" id="KW-1185">Reference proteome</keyword>
<dbReference type="PANTHER" id="PTHR42718:SF42">
    <property type="entry name" value="EXPORT PROTEIN"/>
    <property type="match status" value="1"/>
</dbReference>
<dbReference type="PANTHER" id="PTHR42718">
    <property type="entry name" value="MAJOR FACILITATOR SUPERFAMILY MULTIDRUG TRANSPORTER MFSC"/>
    <property type="match status" value="1"/>
</dbReference>
<keyword evidence="6 9" id="KW-0472">Membrane</keyword>
<evidence type="ECO:0000256" key="9">
    <source>
        <dbReference type="SAM" id="Phobius"/>
    </source>
</evidence>
<keyword evidence="2" id="KW-0813">Transport</keyword>
<evidence type="ECO:0000256" key="8">
    <source>
        <dbReference type="SAM" id="MobiDB-lite"/>
    </source>
</evidence>
<evidence type="ECO:0000259" key="10">
    <source>
        <dbReference type="PROSITE" id="PS50850"/>
    </source>
</evidence>
<gene>
    <name evidence="11" type="ORF">FHU37_004985</name>
</gene>
<feature type="compositionally biased region" description="Basic and acidic residues" evidence="8">
    <location>
        <begin position="497"/>
        <end position="509"/>
    </location>
</feature>
<dbReference type="GO" id="GO:0005886">
    <property type="term" value="C:plasma membrane"/>
    <property type="evidence" value="ECO:0007669"/>
    <property type="project" value="UniProtKB-SubCell"/>
</dbReference>
<feature type="transmembrane region" description="Helical" evidence="9">
    <location>
        <begin position="312"/>
        <end position="334"/>
    </location>
</feature>
<feature type="region of interest" description="Disordered" evidence="8">
    <location>
        <begin position="476"/>
        <end position="542"/>
    </location>
</feature>
<feature type="domain" description="Major facilitator superfamily (MFS) profile" evidence="10">
    <location>
        <begin position="27"/>
        <end position="475"/>
    </location>
</feature>
<evidence type="ECO:0000313" key="11">
    <source>
        <dbReference type="EMBL" id="NYI07956.1"/>
    </source>
</evidence>
<feature type="transmembrane region" description="Helical" evidence="9">
    <location>
        <begin position="62"/>
        <end position="81"/>
    </location>
</feature>
<keyword evidence="5 9" id="KW-1133">Transmembrane helix</keyword>
<evidence type="ECO:0000313" key="12">
    <source>
        <dbReference type="Proteomes" id="UP000567795"/>
    </source>
</evidence>
<reference evidence="11 12" key="1">
    <citation type="submission" date="2020-07" db="EMBL/GenBank/DDBJ databases">
        <title>Sequencing the genomes of 1000 actinobacteria strains.</title>
        <authorList>
            <person name="Klenk H.-P."/>
        </authorList>
    </citation>
    <scope>NUCLEOTIDE SEQUENCE [LARGE SCALE GENOMIC DNA]</scope>
    <source>
        <strain evidence="11 12">DSM 42178</strain>
    </source>
</reference>
<evidence type="ECO:0000256" key="7">
    <source>
        <dbReference type="ARBA" id="ARBA00023251"/>
    </source>
</evidence>
<dbReference type="NCBIfam" id="TIGR00711">
    <property type="entry name" value="efflux_EmrB"/>
    <property type="match status" value="1"/>
</dbReference>
<feature type="transmembrane region" description="Helical" evidence="9">
    <location>
        <begin position="346"/>
        <end position="363"/>
    </location>
</feature>
<dbReference type="SUPFAM" id="SSF103473">
    <property type="entry name" value="MFS general substrate transporter"/>
    <property type="match status" value="1"/>
</dbReference>
<sequence>MDQASTPDPPPATGPAVRMGTPRGRRVLLVTVLGSGMAMLDATVVGIAVPVIGREFEADVGALQWVVNAYTLVLSGLLLLGGSLGDRLGRRRIFLQGTAAFAVASALCALAPNAPVLIAGRALQGVGAALLVPGSLALLEASFVREHRARAIGAWSGLGGVATAAGPFIGGWLIDAASWRLIFLINLPLAAAVWFVGLRHVPESRAPGVHGRLDVVGAAVITGGLGLLTYALIAGEGRGWSSWPIVGALVLGLGLLVAFVFWEGRTASPLLPLSIFSSRQLTAANVVTFVVYGALGAAVFLLPVVLQGSAGYSPLASGVALLPLTVLMLLLSSASGELATRIGPRAQMAVGPVVAAVGIALFVRIDTVGDYPTQVLPGAVVLGLGLAITVAPLTATALGSAPPEHAGIASAVNNDVARAAGLLAVAVVPPVSGITADAYLRPEVLLAGFRVAMLVCAVACAVGGVLAALLIRNPPRRPGPDGTAGAEAEVGAGAGARKGDGGEREDGDHPSPCFHCGLDAPPPTPTAPPPTPGPPDQPPPRR</sequence>
<feature type="transmembrane region" description="Helical" evidence="9">
    <location>
        <begin position="180"/>
        <end position="201"/>
    </location>
</feature>
<keyword evidence="7" id="KW-0046">Antibiotic resistance</keyword>
<feature type="transmembrane region" description="Helical" evidence="9">
    <location>
        <begin position="93"/>
        <end position="112"/>
    </location>
</feature>
<evidence type="ECO:0000256" key="5">
    <source>
        <dbReference type="ARBA" id="ARBA00022989"/>
    </source>
</evidence>
<feature type="transmembrane region" description="Helical" evidence="9">
    <location>
        <begin position="451"/>
        <end position="471"/>
    </location>
</feature>
<comment type="caution">
    <text evidence="11">The sequence shown here is derived from an EMBL/GenBank/DDBJ whole genome shotgun (WGS) entry which is preliminary data.</text>
</comment>
<evidence type="ECO:0000256" key="2">
    <source>
        <dbReference type="ARBA" id="ARBA00022448"/>
    </source>
</evidence>
<feature type="transmembrane region" description="Helical" evidence="9">
    <location>
        <begin position="375"/>
        <end position="398"/>
    </location>
</feature>
<accession>A0A853A051</accession>
<dbReference type="GO" id="GO:0046677">
    <property type="term" value="P:response to antibiotic"/>
    <property type="evidence" value="ECO:0007669"/>
    <property type="project" value="UniProtKB-KW"/>
</dbReference>
<name>A0A853A051_9ACTN</name>
<feature type="transmembrane region" description="Helical" evidence="9">
    <location>
        <begin position="213"/>
        <end position="234"/>
    </location>
</feature>
<keyword evidence="4 9" id="KW-0812">Transmembrane</keyword>
<dbReference type="CDD" id="cd17321">
    <property type="entry name" value="MFS_MMR_MDR_like"/>
    <property type="match status" value="1"/>
</dbReference>
<organism evidence="11 12">
    <name type="scientific">Allostreptomyces psammosilenae</name>
    <dbReference type="NCBI Taxonomy" id="1892865"/>
    <lineage>
        <taxon>Bacteria</taxon>
        <taxon>Bacillati</taxon>
        <taxon>Actinomycetota</taxon>
        <taxon>Actinomycetes</taxon>
        <taxon>Kitasatosporales</taxon>
        <taxon>Streptomycetaceae</taxon>
        <taxon>Allostreptomyces</taxon>
    </lineage>
</organism>
<evidence type="ECO:0000256" key="4">
    <source>
        <dbReference type="ARBA" id="ARBA00022692"/>
    </source>
</evidence>
<proteinExistence type="predicted"/>
<feature type="transmembrane region" description="Helical" evidence="9">
    <location>
        <begin position="151"/>
        <end position="174"/>
    </location>
</feature>
<dbReference type="RefSeq" id="WP_179816868.1">
    <property type="nucleotide sequence ID" value="NZ_JACBZD010000002.1"/>
</dbReference>
<evidence type="ECO:0000256" key="3">
    <source>
        <dbReference type="ARBA" id="ARBA00022475"/>
    </source>
</evidence>
<feature type="transmembrane region" description="Helical" evidence="9">
    <location>
        <begin position="283"/>
        <end position="306"/>
    </location>
</feature>
<dbReference type="GO" id="GO:0022857">
    <property type="term" value="F:transmembrane transporter activity"/>
    <property type="evidence" value="ECO:0007669"/>
    <property type="project" value="InterPro"/>
</dbReference>
<feature type="transmembrane region" description="Helical" evidence="9">
    <location>
        <begin position="240"/>
        <end position="262"/>
    </location>
</feature>
<evidence type="ECO:0000256" key="1">
    <source>
        <dbReference type="ARBA" id="ARBA00004651"/>
    </source>
</evidence>
<dbReference type="InterPro" id="IPR020846">
    <property type="entry name" value="MFS_dom"/>
</dbReference>
<dbReference type="Proteomes" id="UP000567795">
    <property type="component" value="Unassembled WGS sequence"/>
</dbReference>
<evidence type="ECO:0000256" key="6">
    <source>
        <dbReference type="ARBA" id="ARBA00023136"/>
    </source>
</evidence>
<dbReference type="InterPro" id="IPR036259">
    <property type="entry name" value="MFS_trans_sf"/>
</dbReference>
<dbReference type="InterPro" id="IPR011701">
    <property type="entry name" value="MFS"/>
</dbReference>